<dbReference type="InterPro" id="IPR001478">
    <property type="entry name" value="PDZ"/>
</dbReference>
<dbReference type="Gene3D" id="1.10.390.10">
    <property type="entry name" value="Neutral Protease Domain 2"/>
    <property type="match status" value="1"/>
</dbReference>
<evidence type="ECO:0000313" key="2">
    <source>
        <dbReference type="EMBL" id="VAX28064.1"/>
    </source>
</evidence>
<dbReference type="AlphaFoldDB" id="A0A3B1CW13"/>
<dbReference type="InterPro" id="IPR027268">
    <property type="entry name" value="Peptidase_M4/M1_CTD_sf"/>
</dbReference>
<protein>
    <recommendedName>
        <fullName evidence="1">PDZ domain-containing protein</fullName>
    </recommendedName>
</protein>
<dbReference type="SUPFAM" id="SSF159501">
    <property type="entry name" value="EreA/ChaN-like"/>
    <property type="match status" value="1"/>
</dbReference>
<dbReference type="PROSITE" id="PS50106">
    <property type="entry name" value="PDZ"/>
    <property type="match status" value="1"/>
</dbReference>
<dbReference type="PANTHER" id="PTHR11533:SF174">
    <property type="entry name" value="PUROMYCIN-SENSITIVE AMINOPEPTIDASE-RELATED"/>
    <property type="match status" value="1"/>
</dbReference>
<dbReference type="Gene3D" id="2.30.42.10">
    <property type="match status" value="1"/>
</dbReference>
<dbReference type="GO" id="GO:0005615">
    <property type="term" value="C:extracellular space"/>
    <property type="evidence" value="ECO:0007669"/>
    <property type="project" value="TreeGrafter"/>
</dbReference>
<organism evidence="2">
    <name type="scientific">hydrothermal vent metagenome</name>
    <dbReference type="NCBI Taxonomy" id="652676"/>
    <lineage>
        <taxon>unclassified sequences</taxon>
        <taxon>metagenomes</taxon>
        <taxon>ecological metagenomes</taxon>
    </lineage>
</organism>
<dbReference type="InterPro" id="IPR036034">
    <property type="entry name" value="PDZ_sf"/>
</dbReference>
<dbReference type="PANTHER" id="PTHR11533">
    <property type="entry name" value="PROTEASE M1 ZINC METALLOPROTEASE"/>
    <property type="match status" value="1"/>
</dbReference>
<dbReference type="GO" id="GO:0070006">
    <property type="term" value="F:metalloaminopeptidase activity"/>
    <property type="evidence" value="ECO:0007669"/>
    <property type="project" value="TreeGrafter"/>
</dbReference>
<reference evidence="2" key="1">
    <citation type="submission" date="2018-06" db="EMBL/GenBank/DDBJ databases">
        <authorList>
            <person name="Zhirakovskaya E."/>
        </authorList>
    </citation>
    <scope>NUCLEOTIDE SEQUENCE</scope>
</reference>
<feature type="domain" description="PDZ" evidence="1">
    <location>
        <begin position="901"/>
        <end position="984"/>
    </location>
</feature>
<dbReference type="Pfam" id="PF01433">
    <property type="entry name" value="Peptidase_M1"/>
    <property type="match status" value="1"/>
</dbReference>
<gene>
    <name evidence="2" type="ORF">MNBD_NITROSPIRAE02-1087</name>
</gene>
<dbReference type="SUPFAM" id="SSF50156">
    <property type="entry name" value="PDZ domain-like"/>
    <property type="match status" value="1"/>
</dbReference>
<dbReference type="EMBL" id="UOGH01000075">
    <property type="protein sequence ID" value="VAX28064.1"/>
    <property type="molecule type" value="Genomic_DNA"/>
</dbReference>
<dbReference type="SUPFAM" id="SSF55486">
    <property type="entry name" value="Metalloproteases ('zincins'), catalytic domain"/>
    <property type="match status" value="1"/>
</dbReference>
<name>A0A3B1CW13_9ZZZZ</name>
<sequence>MMIYMRFVTALFFIAVIMSCNNLSATEIPLYELKVRVLPESNSVEGRARITLPEGTKAYLRIDGLNIKAFRINGKKYEFGEGALKALEAGKGERLVEVEYSAVFKPKVEEESAVNPGVTGSNVVDATGVMLLQQWYPEFKGDFIYSLTVEVPKDFEAISESEAATVSVDNDIKTINFEFPHPLATITLVAGKYRVQEEKFQGISIKTYLFSEDAELAATYIENTKRYLKLYKPMLGAFPYKSFSIVENRYQTGYSFPTYTLLGSKVIRLPFIVKTSLGHEILHQWFGNYVYVDYNSGNWSEGLTTYLSDHWYKELKGEGAEYRKKIMIDYMNYVSGDNEIALKDFISREDFASRTIGYGKSAMVFHMLRKRLGDDAFFRGLRDFIESDKYREATWDDIRDSLASSGGFELKGFFEQWINRKGVPSFDVRDALVVFRDGKYLLRLNIVQDGAPFVFDLPARVETAAGEEEFIIKVDKADLQYERAFSARPLRIFLDENYDTMRRLAEREVPPVVSAFTGRKGSVVIVPEDGREVYKEAATFFKEQGYTVKGEKEVTDKEIEENSILIMSDRNRIYRRLFADRPLPEGGFVVKVYKNPLNPGRVAVVFNAKDRQEAGTAFRKIFRYGNYSLLVFENGKNILKKTADSDKGISVDLTLRLDAVETADTTGLDAVIRRIKDSRVVFVGEMHTAYEHHVVQYEIINRLYSDSGKLVIGMEMFQRPFQKYLDQYIQGDITEAEFLRKTEYFKRWVFDYNLYRDILQYARANRIPVIALNIRKEILKKVSKDGIDSLSEEEYAEIPQDMDMTNRQYREYLRNVFSQHDNKSNFENFVQSQILWDETMAHSIADTLKKYPDTQMVVLAGNGHVQHSWGIPDRVTRLTRERPTVILNYGGEGFDRGIADFVLFPKRIEPPESARLMVFLKDQKKGVVIEKVMKGGVAGKAGLKEGDVIIAIDDRIVGDISDVKIALLDRKPGDKVKIKVKRKRFLFGMKEMVFDVVF</sequence>
<dbReference type="CDD" id="cd14727">
    <property type="entry name" value="ChanN-like"/>
    <property type="match status" value="1"/>
</dbReference>
<dbReference type="GO" id="GO:0016020">
    <property type="term" value="C:membrane"/>
    <property type="evidence" value="ECO:0007669"/>
    <property type="project" value="TreeGrafter"/>
</dbReference>
<dbReference type="PROSITE" id="PS51257">
    <property type="entry name" value="PROKAR_LIPOPROTEIN"/>
    <property type="match status" value="1"/>
</dbReference>
<dbReference type="GO" id="GO:0042277">
    <property type="term" value="F:peptide binding"/>
    <property type="evidence" value="ECO:0007669"/>
    <property type="project" value="TreeGrafter"/>
</dbReference>
<dbReference type="GO" id="GO:0008270">
    <property type="term" value="F:zinc ion binding"/>
    <property type="evidence" value="ECO:0007669"/>
    <property type="project" value="InterPro"/>
</dbReference>
<dbReference type="Pfam" id="PF04187">
    <property type="entry name" value="Cofac_haem_bdg"/>
    <property type="match status" value="1"/>
</dbReference>
<dbReference type="Gene3D" id="3.40.50.11550">
    <property type="match status" value="1"/>
</dbReference>
<dbReference type="SMART" id="SM00228">
    <property type="entry name" value="PDZ"/>
    <property type="match status" value="1"/>
</dbReference>
<dbReference type="InterPro" id="IPR050344">
    <property type="entry name" value="Peptidase_M1_aminopeptidases"/>
</dbReference>
<dbReference type="GO" id="GO:0043171">
    <property type="term" value="P:peptide catabolic process"/>
    <property type="evidence" value="ECO:0007669"/>
    <property type="project" value="TreeGrafter"/>
</dbReference>
<proteinExistence type="predicted"/>
<evidence type="ECO:0000259" key="1">
    <source>
        <dbReference type="PROSITE" id="PS50106"/>
    </source>
</evidence>
<dbReference type="InterPro" id="IPR007314">
    <property type="entry name" value="Cofac_haem-bd_dom"/>
</dbReference>
<dbReference type="GO" id="GO:0005737">
    <property type="term" value="C:cytoplasm"/>
    <property type="evidence" value="ECO:0007669"/>
    <property type="project" value="TreeGrafter"/>
</dbReference>
<dbReference type="InterPro" id="IPR014782">
    <property type="entry name" value="Peptidase_M1_dom"/>
</dbReference>
<dbReference type="Pfam" id="PF13180">
    <property type="entry name" value="PDZ_2"/>
    <property type="match status" value="1"/>
</dbReference>
<accession>A0A3B1CW13</accession>